<dbReference type="EMBL" id="CP051677">
    <property type="protein sequence ID" value="QJD78326.1"/>
    <property type="molecule type" value="Genomic_DNA"/>
</dbReference>
<keyword evidence="1" id="KW-0472">Membrane</keyword>
<evidence type="ECO:0000313" key="3">
    <source>
        <dbReference type="Proteomes" id="UP000501128"/>
    </source>
</evidence>
<keyword evidence="1" id="KW-0812">Transmembrane</keyword>
<feature type="transmembrane region" description="Helical" evidence="1">
    <location>
        <begin position="34"/>
        <end position="54"/>
    </location>
</feature>
<feature type="transmembrane region" description="Helical" evidence="1">
    <location>
        <begin position="93"/>
        <end position="115"/>
    </location>
</feature>
<keyword evidence="3" id="KW-1185">Reference proteome</keyword>
<evidence type="ECO:0000313" key="2">
    <source>
        <dbReference type="EMBL" id="QJD78326.1"/>
    </source>
</evidence>
<keyword evidence="1" id="KW-1133">Transmembrane helix</keyword>
<gene>
    <name evidence="2" type="ORF">HH216_07735</name>
</gene>
<feature type="transmembrane region" description="Helical" evidence="1">
    <location>
        <begin position="127"/>
        <end position="145"/>
    </location>
</feature>
<feature type="transmembrane region" description="Helical" evidence="1">
    <location>
        <begin position="60"/>
        <end position="81"/>
    </location>
</feature>
<organism evidence="2 3">
    <name type="scientific">Spirosoma rhododendri</name>
    <dbReference type="NCBI Taxonomy" id="2728024"/>
    <lineage>
        <taxon>Bacteria</taxon>
        <taxon>Pseudomonadati</taxon>
        <taxon>Bacteroidota</taxon>
        <taxon>Cytophagia</taxon>
        <taxon>Cytophagales</taxon>
        <taxon>Cytophagaceae</taxon>
        <taxon>Spirosoma</taxon>
    </lineage>
</organism>
<protein>
    <submittedName>
        <fullName evidence="2">Uncharacterized protein</fullName>
    </submittedName>
</protein>
<feature type="transmembrane region" description="Helical" evidence="1">
    <location>
        <begin position="157"/>
        <end position="176"/>
    </location>
</feature>
<reference evidence="2 3" key="1">
    <citation type="submission" date="2020-04" db="EMBL/GenBank/DDBJ databases">
        <title>Genome sequencing of novel species.</title>
        <authorList>
            <person name="Heo J."/>
            <person name="Kim S.-J."/>
            <person name="Kim J.-S."/>
            <person name="Hong S.-B."/>
            <person name="Kwon S.-W."/>
        </authorList>
    </citation>
    <scope>NUCLEOTIDE SEQUENCE [LARGE SCALE GENOMIC DNA]</scope>
    <source>
        <strain evidence="2 3">CJU-R4</strain>
    </source>
</reference>
<accession>A0A7L5DIW4</accession>
<feature type="transmembrane region" description="Helical" evidence="1">
    <location>
        <begin position="196"/>
        <end position="218"/>
    </location>
</feature>
<name>A0A7L5DIW4_9BACT</name>
<dbReference type="Proteomes" id="UP000501128">
    <property type="component" value="Chromosome"/>
</dbReference>
<feature type="transmembrane region" description="Helical" evidence="1">
    <location>
        <begin position="6"/>
        <end position="25"/>
    </location>
</feature>
<dbReference type="AlphaFoldDB" id="A0A7L5DIW4"/>
<evidence type="ECO:0000256" key="1">
    <source>
        <dbReference type="SAM" id="Phobius"/>
    </source>
</evidence>
<dbReference type="KEGG" id="srho:HH216_07735"/>
<proteinExistence type="predicted"/>
<sequence length="225" mass="25551">MLPDLPLSISILFILTTAIAVWLFYRATNYNRSVLAVLAAWAALQMVVAFTGFYRRTNTIPPRLALLIGPPLLFIIGLFVTKRGRQFIDSLRLDQLTVLHFIRINVEIILFMLFISKAIPEVMTFEGRNFDILAGLTAPLVYYLAFVRRQLSQRALLFWNLLCLGLLTNIVVTALLSAPTPFQRLAFDQPNIAIQYFPFVWLPSVVVPIVLFSHLTAIRRLSTAQ</sequence>